<comment type="caution">
    <text evidence="2">The sequence shown here is derived from an EMBL/GenBank/DDBJ whole genome shotgun (WGS) entry which is preliminary data.</text>
</comment>
<accession>A0AA37ULA0</accession>
<feature type="compositionally biased region" description="Basic and acidic residues" evidence="1">
    <location>
        <begin position="42"/>
        <end position="57"/>
    </location>
</feature>
<feature type="region of interest" description="Disordered" evidence="1">
    <location>
        <begin position="42"/>
        <end position="64"/>
    </location>
</feature>
<protein>
    <submittedName>
        <fullName evidence="2">Uncharacterized protein</fullName>
    </submittedName>
</protein>
<dbReference type="AlphaFoldDB" id="A0AA37ULA0"/>
<evidence type="ECO:0000313" key="3">
    <source>
        <dbReference type="Proteomes" id="UP001055115"/>
    </source>
</evidence>
<keyword evidence="3" id="KW-1185">Reference proteome</keyword>
<proteinExistence type="predicted"/>
<gene>
    <name evidence="2" type="ORF">ColSpa_11557</name>
</gene>
<dbReference type="RefSeq" id="XP_049133726.1">
    <property type="nucleotide sequence ID" value="XM_049277769.1"/>
</dbReference>
<evidence type="ECO:0000313" key="2">
    <source>
        <dbReference type="EMBL" id="GKT51376.1"/>
    </source>
</evidence>
<sequence length="64" mass="7363">MTKEAKKAKKAKKATRTFGTSRSSGMMEVVCDKTNYKRRNLRVEVKTGREAGEERRNKPAKTRM</sequence>
<reference evidence="2 3" key="1">
    <citation type="submission" date="2022-03" db="EMBL/GenBank/DDBJ databases">
        <title>Genome data of Colletotrichum spp.</title>
        <authorList>
            <person name="Utami Y.D."/>
            <person name="Hiruma K."/>
        </authorList>
    </citation>
    <scope>NUCLEOTIDE SEQUENCE [LARGE SCALE GENOMIC DNA]</scope>
    <source>
        <strain evidence="2 3">MAFF 239500</strain>
    </source>
</reference>
<organism evidence="2 3">
    <name type="scientific">Colletotrichum spaethianum</name>
    <dbReference type="NCBI Taxonomy" id="700344"/>
    <lineage>
        <taxon>Eukaryota</taxon>
        <taxon>Fungi</taxon>
        <taxon>Dikarya</taxon>
        <taxon>Ascomycota</taxon>
        <taxon>Pezizomycotina</taxon>
        <taxon>Sordariomycetes</taxon>
        <taxon>Hypocreomycetidae</taxon>
        <taxon>Glomerellales</taxon>
        <taxon>Glomerellaceae</taxon>
        <taxon>Colletotrichum</taxon>
        <taxon>Colletotrichum spaethianum species complex</taxon>
    </lineage>
</organism>
<name>A0AA37ULA0_9PEZI</name>
<feature type="compositionally biased region" description="Basic residues" evidence="1">
    <location>
        <begin position="1"/>
        <end position="15"/>
    </location>
</feature>
<feature type="region of interest" description="Disordered" evidence="1">
    <location>
        <begin position="1"/>
        <end position="23"/>
    </location>
</feature>
<evidence type="ECO:0000256" key="1">
    <source>
        <dbReference type="SAM" id="MobiDB-lite"/>
    </source>
</evidence>
<dbReference type="GeneID" id="73332359"/>
<dbReference type="Proteomes" id="UP001055115">
    <property type="component" value="Unassembled WGS sequence"/>
</dbReference>
<dbReference type="EMBL" id="BQXU01000048">
    <property type="protein sequence ID" value="GKT51376.1"/>
    <property type="molecule type" value="Genomic_DNA"/>
</dbReference>